<dbReference type="EMBL" id="JX123262">
    <property type="protein sequence ID" value="AFN39437.1"/>
    <property type="molecule type" value="Genomic_DNA"/>
</dbReference>
<dbReference type="GeneID" id="14016291"/>
<dbReference type="Proteomes" id="UP000009016">
    <property type="component" value="Segment"/>
</dbReference>
<proteinExistence type="predicted"/>
<dbReference type="RefSeq" id="YP_007010398.1">
    <property type="nucleotide sequence ID" value="NC_019538.1"/>
</dbReference>
<sequence length="1329" mass="141697">MADLKSSSTAGGGLVWTQTNLPFSPQDVKLFYNGNEVIDSVSNQSIGGAKTFTGTLTYKTPVNSNEVAIKGYVDNLDSSSVKSVTGTLPIVVTTGVSPRVSINNATQTAHGAMSKEDKTKLDGLPVRAVNRDGDTMTGNLMVNGQVEANRIKSNGQVEVYDSATNTYAQRLVASGSLLYFQGGKVDRDVTDQRIAFSGWYGTPLTQVRFNMATGVNPQVSYGNTNYDIFHKGNLPSAEEVKAMAVYERPPEDDCDKAIMPGNYGIFANTKNTPNGTGPSGSTLLVTKWGNGANAQIFFSYTENRVWVRRQYIGVWQPWAEMYTSLNKQPVGGMGLGVGDGPNATTVTGGVRDFNLVKTTGVFTVDGSWANGIDNSPTASTHTGMVEVKQRSFDNMTIQTFYYHVNVADLTTQRAYTRIWQNASTGWSPWIPTGVWEQVNTYRSGVLRHNNSTNDDSVYPYVSYTKEKYRDGVAAGIAYTIGELGFRAGATNRYDPHSADLLARIIGQAENTTIPNEYEGRLFLASRWRRGSDGSTGDTSTLVLSRASGAEFTHAGKKVGINTGVVSAEKYSVTASGYALQYEANAQQGVYFDNRTILGGASNNTSGVVIRPNGSGTATGETTFNSNGTISNNQAPSSSNNLTNKAYVDGVALGGFSSIITLKDTDNLNDIKTSGIYSQVANAKALTSLNYPVEKAGNLIVTTSAGVIQKYWVYNSSEVWSRAQYNTGAWKPWYRDYNEEFKPTSADVGALSLTGGTVTGDVRFNSGNTTRLSLGSGSDYYVERSPSGLTLASGTINPKVRVNNTDYDIYHVGNKPTAVDVGTMTTAQINTELNKKLNLSGGTLTGTLTIQASAPQIWMDETDNSSSKFGFVVDGATIRLNKDTSSGLAIFKYQTDGTFAIANPVSSTSQYDHASALTRKDYVDSRVSTGLPLSGGTMTGPIIVANTKGAIKVDNQKSISFQDQANTMYHLFAEGNYLKVKHGNAGENQILQISAAGVESSTTVFARGGLISQDSTSTKWLSMETPANANPYIAVRATGDTVNRVAMTFEKGAIRVATDTLVSPSMLIENNGGLVLAPNTSRTGVTWGMGIDASTREFNIHRYLDGVLQQLPVTIATDGTFKANAGLYATTLTVANNATVNGSIRTGSIDVGGYISLTSAGNTLIEFHTPGRTAAMIYKGQDGNLRFVTSNGSAGETLLRMQLDTDGNIALRGALNAGTNVTGNGVYDAGNRVYSASNPIPDGVILRSVVNGGGNMDIGSYAMITVKANLGPLGPGAVLQGTQIQFSNAEGTNLVACNYGTWRLMGVSRAQSQNSDGWGSWNVTLAQRIT</sequence>
<protein>
    <submittedName>
        <fullName evidence="1">Hinge connector of long tail fiber distal connector</fullName>
    </submittedName>
</protein>
<keyword evidence="2" id="KW-1185">Reference proteome</keyword>
<evidence type="ECO:0000313" key="1">
    <source>
        <dbReference type="EMBL" id="AFN39437.1"/>
    </source>
</evidence>
<accession>I6X7P4</accession>
<name>I6X7P4_9CAUD</name>
<dbReference type="KEGG" id="vg:14016291"/>
<reference evidence="1 2" key="1">
    <citation type="journal article" date="2012" name="J. Virol.">
        <title>Complete Genome Sequence of Aeromonas hydrophila Phage CC2.</title>
        <authorList>
            <person name="Shen C.J."/>
            <person name="Liu Y.J."/>
            <person name="Lu C.P."/>
        </authorList>
    </citation>
    <scope>NUCLEOTIDE SEQUENCE [LARGE SCALE GENOMIC DNA]</scope>
</reference>
<organism evidence="1 2">
    <name type="scientific">Aeromonas phage CC2</name>
    <dbReference type="NCBI Taxonomy" id="1204516"/>
    <lineage>
        <taxon>Viruses</taxon>
        <taxon>Duplodnaviria</taxon>
        <taxon>Heunggongvirae</taxon>
        <taxon>Uroviricota</taxon>
        <taxon>Caudoviricetes</taxon>
        <taxon>Pantevenvirales</taxon>
        <taxon>Straboviridae</taxon>
        <taxon>Emmerichvirinae</taxon>
        <taxon>Ceceduovirus</taxon>
        <taxon>Ceceduovirus cc2</taxon>
    </lineage>
</organism>
<dbReference type="CDD" id="cd19958">
    <property type="entry name" value="pyocin_knob"/>
    <property type="match status" value="2"/>
</dbReference>
<evidence type="ECO:0000313" key="2">
    <source>
        <dbReference type="Proteomes" id="UP000009016"/>
    </source>
</evidence>
<gene>
    <name evidence="1" type="ORF">CC2_372</name>
</gene>